<accession>A0A8S5SEW1</accession>
<dbReference type="EMBL" id="BK032585">
    <property type="protein sequence ID" value="DAF49620.1"/>
    <property type="molecule type" value="Genomic_DNA"/>
</dbReference>
<proteinExistence type="predicted"/>
<protein>
    <submittedName>
        <fullName evidence="1">SprT-like family protein</fullName>
    </submittedName>
</protein>
<name>A0A8S5SEW1_9CAUD</name>
<reference evidence="1" key="1">
    <citation type="journal article" date="2021" name="Proc. Natl. Acad. Sci. U.S.A.">
        <title>A Catalog of Tens of Thousands of Viruses from Human Metagenomes Reveals Hidden Associations with Chronic Diseases.</title>
        <authorList>
            <person name="Tisza M.J."/>
            <person name="Buck C.B."/>
        </authorList>
    </citation>
    <scope>NUCLEOTIDE SEQUENCE</scope>
    <source>
        <strain evidence="1">Ctuev19</strain>
    </source>
</reference>
<evidence type="ECO:0000313" key="1">
    <source>
        <dbReference type="EMBL" id="DAF49620.1"/>
    </source>
</evidence>
<sequence>MTATNEELALLEKWKRKLCLQEWRIKLLTHLRPEEMMVSNTAGCTEWSEAIKTARIEIINPACYGDRIVPFDFEKTLVHELLHLKFSFWCQNEDDVGDRVMHQMIDDLARAFTEKRECEEKGDG</sequence>
<organism evidence="1">
    <name type="scientific">Myoviridae sp. ctuev19</name>
    <dbReference type="NCBI Taxonomy" id="2827716"/>
    <lineage>
        <taxon>Viruses</taxon>
        <taxon>Duplodnaviria</taxon>
        <taxon>Heunggongvirae</taxon>
        <taxon>Uroviricota</taxon>
        <taxon>Caudoviricetes</taxon>
    </lineage>
</organism>